<proteinExistence type="predicted"/>
<dbReference type="EMBL" id="BK014736">
    <property type="protein sequence ID" value="DAD73454.1"/>
    <property type="molecule type" value="Genomic_DNA"/>
</dbReference>
<evidence type="ECO:0000313" key="1">
    <source>
        <dbReference type="EMBL" id="DAD73454.1"/>
    </source>
</evidence>
<reference evidence="1" key="1">
    <citation type="journal article" date="2021" name="Proc. Natl. Acad. Sci. U.S.A.">
        <title>A Catalog of Tens of Thousands of Viruses from Human Metagenomes Reveals Hidden Associations with Chronic Diseases.</title>
        <authorList>
            <person name="Tisza M.J."/>
            <person name="Buck C.B."/>
        </authorList>
    </citation>
    <scope>NUCLEOTIDE SEQUENCE</scope>
    <source>
        <strain evidence="1">CtwQY3</strain>
    </source>
</reference>
<name>A0A8S5LTW6_9CAUD</name>
<dbReference type="NCBIfam" id="TIGR01636">
    <property type="entry name" value="phage_rinA"/>
    <property type="match status" value="1"/>
</dbReference>
<accession>A0A8S5LTW6</accession>
<sequence>MNLRSRYGYLILALKQYPFEKEIKERIEEIEVPWKPTDPNTGIKSNKVMTPKALADIIKKESDPELHRLELLREAISTVKILTPEKQWAAIKEVYIDGTLTVEGASIKYLHCSKSLAYKEVIEPFFSNLEKKIYELSVNTKININLEKSLK</sequence>
<organism evidence="1">
    <name type="scientific">Siphoviridae sp. ctwQY3</name>
    <dbReference type="NCBI Taxonomy" id="2826515"/>
    <lineage>
        <taxon>Viruses</taxon>
        <taxon>Duplodnaviria</taxon>
        <taxon>Heunggongvirae</taxon>
        <taxon>Uroviricota</taxon>
        <taxon>Caudoviricetes</taxon>
    </lineage>
</organism>
<dbReference type="InterPro" id="IPR006523">
    <property type="entry name" value="RinA"/>
</dbReference>
<protein>
    <submittedName>
        <fullName evidence="1">Uncharacterized protein</fullName>
    </submittedName>
</protein>